<reference evidence="5 6" key="1">
    <citation type="journal article" date="2015" name="Genome Announc.">
        <title>Draft Genome Sequence of Cyanobacterium Hassallia byssoidea Strain VB512170, Isolated from Monuments in India.</title>
        <authorList>
            <person name="Singh D."/>
            <person name="Chandrababunaidu M.M."/>
            <person name="Panda A."/>
            <person name="Sen D."/>
            <person name="Bhattacharyya S."/>
            <person name="Adhikary S.P."/>
            <person name="Tripathy S."/>
        </authorList>
    </citation>
    <scope>NUCLEOTIDE SEQUENCE [LARGE SCALE GENOMIC DNA]</scope>
    <source>
        <strain evidence="5 6">VB512170</strain>
    </source>
</reference>
<evidence type="ECO:0000313" key="5">
    <source>
        <dbReference type="EMBL" id="NEU73847.1"/>
    </source>
</evidence>
<evidence type="ECO:0000259" key="3">
    <source>
        <dbReference type="Pfam" id="PF00675"/>
    </source>
</evidence>
<dbReference type="InterPro" id="IPR007863">
    <property type="entry name" value="Peptidase_M16_C"/>
</dbReference>
<gene>
    <name evidence="5" type="ORF">PI95_015095</name>
</gene>
<dbReference type="EMBL" id="JTCM02000029">
    <property type="protein sequence ID" value="NEU73847.1"/>
    <property type="molecule type" value="Genomic_DNA"/>
</dbReference>
<comment type="similarity">
    <text evidence="1 2">Belongs to the peptidase M16 family.</text>
</comment>
<organism evidence="5 6">
    <name type="scientific">Hassallia byssoidea VB512170</name>
    <dbReference type="NCBI Taxonomy" id="1304833"/>
    <lineage>
        <taxon>Bacteria</taxon>
        <taxon>Bacillati</taxon>
        <taxon>Cyanobacteriota</taxon>
        <taxon>Cyanophyceae</taxon>
        <taxon>Nostocales</taxon>
        <taxon>Tolypothrichaceae</taxon>
        <taxon>Hassallia</taxon>
    </lineage>
</organism>
<evidence type="ECO:0000256" key="1">
    <source>
        <dbReference type="ARBA" id="ARBA00007261"/>
    </source>
</evidence>
<comment type="caution">
    <text evidence="5">The sequence shown here is derived from an EMBL/GenBank/DDBJ whole genome shotgun (WGS) entry which is preliminary data.</text>
</comment>
<dbReference type="PANTHER" id="PTHR11851:SF49">
    <property type="entry name" value="MITOCHONDRIAL-PROCESSING PEPTIDASE SUBUNIT ALPHA"/>
    <property type="match status" value="1"/>
</dbReference>
<dbReference type="GO" id="GO:0004222">
    <property type="term" value="F:metalloendopeptidase activity"/>
    <property type="evidence" value="ECO:0007669"/>
    <property type="project" value="InterPro"/>
</dbReference>
<dbReference type="InterPro" id="IPR011765">
    <property type="entry name" value="Pept_M16_N"/>
</dbReference>
<dbReference type="GO" id="GO:0006508">
    <property type="term" value="P:proteolysis"/>
    <property type="evidence" value="ECO:0007669"/>
    <property type="project" value="InterPro"/>
</dbReference>
<dbReference type="RefSeq" id="WP_039742660.1">
    <property type="nucleotide sequence ID" value="NZ_JTCM02000029.1"/>
</dbReference>
<evidence type="ECO:0000259" key="4">
    <source>
        <dbReference type="Pfam" id="PF05193"/>
    </source>
</evidence>
<proteinExistence type="inferred from homology"/>
<dbReference type="GO" id="GO:0046872">
    <property type="term" value="F:metal ion binding"/>
    <property type="evidence" value="ECO:0007669"/>
    <property type="project" value="InterPro"/>
</dbReference>
<keyword evidence="6" id="KW-1185">Reference proteome</keyword>
<dbReference type="InterPro" id="IPR011249">
    <property type="entry name" value="Metalloenz_LuxS/M16"/>
</dbReference>
<dbReference type="Proteomes" id="UP000031549">
    <property type="component" value="Unassembled WGS sequence"/>
</dbReference>
<dbReference type="InterPro" id="IPR050361">
    <property type="entry name" value="MPP/UQCRC_Complex"/>
</dbReference>
<dbReference type="Pfam" id="PF05193">
    <property type="entry name" value="Peptidase_M16_C"/>
    <property type="match status" value="1"/>
</dbReference>
<name>A0A846H8B9_9CYAN</name>
<accession>A0A846H8B9</accession>
<dbReference type="PROSITE" id="PS00143">
    <property type="entry name" value="INSULINASE"/>
    <property type="match status" value="1"/>
</dbReference>
<evidence type="ECO:0000313" key="6">
    <source>
        <dbReference type="Proteomes" id="UP000031549"/>
    </source>
</evidence>
<dbReference type="SUPFAM" id="SSF63411">
    <property type="entry name" value="LuxS/MPP-like metallohydrolase"/>
    <property type="match status" value="2"/>
</dbReference>
<dbReference type="Gene3D" id="3.30.830.10">
    <property type="entry name" value="Metalloenzyme, LuxS/M16 peptidase-like"/>
    <property type="match status" value="2"/>
</dbReference>
<evidence type="ECO:0000256" key="2">
    <source>
        <dbReference type="RuleBase" id="RU004447"/>
    </source>
</evidence>
<protein>
    <submittedName>
        <fullName evidence="5">Insulinase family protein</fullName>
    </submittedName>
</protein>
<feature type="domain" description="Peptidase M16 C-terminal" evidence="4">
    <location>
        <begin position="169"/>
        <end position="347"/>
    </location>
</feature>
<sequence length="413" mass="46652">MFPASVFQLDNGVTFIHQEIATTPVVVADVWVRAGATREPNPWFGMAHFLEHMIFKGTATLPPGVFDQNIENRGGVTNAATSYDYAHYTLTTAATYLEDTLPHLGELLLNAAIPEEEFERERDVVLEEIRQAQDDPDWLGFQALIQSVYPQHPYGRSVLGTEQELMQQSAQAMRCFHRAHYQPENMTVVVVGGIGEKPALELVNRTFENFGDRTDCPQFESVVQPAISGIRRQELHLPRLEQARLTMAWTAPGVEKLRSAYGLDLLSVLLAEGRTSRLVRDLREELQLVQGICANLSLQRDSSLFTINAWLEPEELEKVEYLICTHLQDLQNVEISDAELARTRRLLCNEYAFSTETPNQLTGLYGYYNTIAQAELSVTYPQQIQSFDAQELQQLAKDYLSPQNYAVTVLKPS</sequence>
<dbReference type="InterPro" id="IPR001431">
    <property type="entry name" value="Pept_M16_Zn_BS"/>
</dbReference>
<feature type="domain" description="Peptidase M16 N-terminal" evidence="3">
    <location>
        <begin position="18"/>
        <end position="161"/>
    </location>
</feature>
<dbReference type="Pfam" id="PF00675">
    <property type="entry name" value="Peptidase_M16"/>
    <property type="match status" value="1"/>
</dbReference>
<dbReference type="AlphaFoldDB" id="A0A846H8B9"/>
<dbReference type="PANTHER" id="PTHR11851">
    <property type="entry name" value="METALLOPROTEASE"/>
    <property type="match status" value="1"/>
</dbReference>